<keyword evidence="3" id="KW-1185">Reference proteome</keyword>
<protein>
    <recommendedName>
        <fullName evidence="4">MetA-pathway of phenol degradation</fullName>
    </recommendedName>
</protein>
<dbReference type="Proteomes" id="UP000198510">
    <property type="component" value="Unassembled WGS sequence"/>
</dbReference>
<feature type="chain" id="PRO_5011793305" description="MetA-pathway of phenol degradation" evidence="1">
    <location>
        <begin position="23"/>
        <end position="307"/>
    </location>
</feature>
<name>A0A1G9W2N6_9BACT</name>
<dbReference type="OrthoDB" id="1405967at2"/>
<dbReference type="RefSeq" id="WP_143017538.1">
    <property type="nucleotide sequence ID" value="NZ_FNFO01000031.1"/>
</dbReference>
<evidence type="ECO:0000313" key="2">
    <source>
        <dbReference type="EMBL" id="SDM78456.1"/>
    </source>
</evidence>
<reference evidence="2 3" key="1">
    <citation type="submission" date="2016-10" db="EMBL/GenBank/DDBJ databases">
        <authorList>
            <person name="de Groot N.N."/>
        </authorList>
    </citation>
    <scope>NUCLEOTIDE SEQUENCE [LARGE SCALE GENOMIC DNA]</scope>
    <source>
        <strain evidence="2 3">DSM 25186</strain>
    </source>
</reference>
<keyword evidence="1" id="KW-0732">Signal</keyword>
<proteinExistence type="predicted"/>
<gene>
    <name evidence="2" type="ORF">SAMN05421823_1311</name>
</gene>
<evidence type="ECO:0000256" key="1">
    <source>
        <dbReference type="SAM" id="SignalP"/>
    </source>
</evidence>
<sequence>MKNKSLYCVGLLWLLVSLPASACEVCGCALGGNSYGILPQFNTNFVGLRWRQSRFYAEMNHPGEAREFSHDTYNQLELWGRVYLTRRWQVFAFVPYAVNHMAGTEQNVTTAGLGDASAVVNYTVLKTPDSAATTWRHVLMVGAGVKVPTGHFRQEDKGLLLNPNFQRGTGSVDGLASAVYTVRYGRVGLNLDASYKFNTANPQQYRFGNQGNASAQVFYWHTWKGTEISLLPNAGLYYEAARRHTDEGFLQANTGGKACLFSVGLETYVRRFTLGVGYKTPVWQRFNSEDMIELRSDGRTSLSLTYN</sequence>
<organism evidence="2 3">
    <name type="scientific">Catalinimonas alkaloidigena</name>
    <dbReference type="NCBI Taxonomy" id="1075417"/>
    <lineage>
        <taxon>Bacteria</taxon>
        <taxon>Pseudomonadati</taxon>
        <taxon>Bacteroidota</taxon>
        <taxon>Cytophagia</taxon>
        <taxon>Cytophagales</taxon>
        <taxon>Catalimonadaceae</taxon>
        <taxon>Catalinimonas</taxon>
    </lineage>
</organism>
<dbReference type="EMBL" id="FNFO01000031">
    <property type="protein sequence ID" value="SDM78456.1"/>
    <property type="molecule type" value="Genomic_DNA"/>
</dbReference>
<evidence type="ECO:0000313" key="3">
    <source>
        <dbReference type="Proteomes" id="UP000198510"/>
    </source>
</evidence>
<accession>A0A1G9W2N6</accession>
<dbReference type="AlphaFoldDB" id="A0A1G9W2N6"/>
<evidence type="ECO:0008006" key="4">
    <source>
        <dbReference type="Google" id="ProtNLM"/>
    </source>
</evidence>
<feature type="signal peptide" evidence="1">
    <location>
        <begin position="1"/>
        <end position="22"/>
    </location>
</feature>
<dbReference type="STRING" id="1075417.SAMN05421823_1311"/>
<feature type="non-terminal residue" evidence="2">
    <location>
        <position position="307"/>
    </location>
</feature>